<gene>
    <name evidence="1" type="ORF">FB472_1885</name>
</gene>
<dbReference type="Proteomes" id="UP000316560">
    <property type="component" value="Unassembled WGS sequence"/>
</dbReference>
<reference evidence="1 2" key="1">
    <citation type="submission" date="2019-06" db="EMBL/GenBank/DDBJ databases">
        <title>Sequencing the genomes of 1000 actinobacteria strains.</title>
        <authorList>
            <person name="Klenk H.-P."/>
        </authorList>
    </citation>
    <scope>NUCLEOTIDE SEQUENCE [LARGE SCALE GENOMIC DNA]</scope>
    <source>
        <strain evidence="1 2">DSM 21947</strain>
    </source>
</reference>
<evidence type="ECO:0000313" key="2">
    <source>
        <dbReference type="Proteomes" id="UP000316560"/>
    </source>
</evidence>
<sequence length="75" mass="8274">MGIEWIASAARHNIPQADTLYAITHAAGSTQIEGHAGETTIVYVGHPHAQTERYIEVIAAHRKPRSMVIFHAMEL</sequence>
<comment type="caution">
    <text evidence="1">The sequence shown here is derived from an EMBL/GenBank/DDBJ whole genome shotgun (WGS) entry which is preliminary data.</text>
</comment>
<name>A0A8H2K9R7_9MICO</name>
<organism evidence="1 2">
    <name type="scientific">Rhodoglobus vestalii</name>
    <dbReference type="NCBI Taxonomy" id="193384"/>
    <lineage>
        <taxon>Bacteria</taxon>
        <taxon>Bacillati</taxon>
        <taxon>Actinomycetota</taxon>
        <taxon>Actinomycetes</taxon>
        <taxon>Micrococcales</taxon>
        <taxon>Microbacteriaceae</taxon>
        <taxon>Rhodoglobus</taxon>
    </lineage>
</organism>
<evidence type="ECO:0000313" key="1">
    <source>
        <dbReference type="EMBL" id="TQO20261.1"/>
    </source>
</evidence>
<proteinExistence type="predicted"/>
<protein>
    <submittedName>
        <fullName evidence="1">Uncharacterized protein</fullName>
    </submittedName>
</protein>
<dbReference type="EMBL" id="VFRA01000001">
    <property type="protein sequence ID" value="TQO20261.1"/>
    <property type="molecule type" value="Genomic_DNA"/>
</dbReference>
<accession>A0A8H2K9R7</accession>
<keyword evidence="2" id="KW-1185">Reference proteome</keyword>
<dbReference type="AlphaFoldDB" id="A0A8H2K9R7"/>